<keyword evidence="4" id="KW-1185">Reference proteome</keyword>
<name>A0AAV0M1R0_9ROSI</name>
<feature type="non-terminal residue" evidence="3">
    <location>
        <position position="49"/>
    </location>
</feature>
<organism evidence="3 4">
    <name type="scientific">Linum tenue</name>
    <dbReference type="NCBI Taxonomy" id="586396"/>
    <lineage>
        <taxon>Eukaryota</taxon>
        <taxon>Viridiplantae</taxon>
        <taxon>Streptophyta</taxon>
        <taxon>Embryophyta</taxon>
        <taxon>Tracheophyta</taxon>
        <taxon>Spermatophyta</taxon>
        <taxon>Magnoliopsida</taxon>
        <taxon>eudicotyledons</taxon>
        <taxon>Gunneridae</taxon>
        <taxon>Pentapetalae</taxon>
        <taxon>rosids</taxon>
        <taxon>fabids</taxon>
        <taxon>Malpighiales</taxon>
        <taxon>Linaceae</taxon>
        <taxon>Linum</taxon>
    </lineage>
</organism>
<evidence type="ECO:0000259" key="2">
    <source>
        <dbReference type="PROSITE" id="PS50181"/>
    </source>
</evidence>
<protein>
    <recommendedName>
        <fullName evidence="2">F-box domain-containing protein</fullName>
    </recommendedName>
</protein>
<reference evidence="3" key="1">
    <citation type="submission" date="2022-08" db="EMBL/GenBank/DDBJ databases">
        <authorList>
            <person name="Gutierrez-Valencia J."/>
        </authorList>
    </citation>
    <scope>NUCLEOTIDE SEQUENCE</scope>
</reference>
<dbReference type="SUPFAM" id="SSF81383">
    <property type="entry name" value="F-box domain"/>
    <property type="match status" value="1"/>
</dbReference>
<sequence>MAGGNSKGSKKTPKITSHSDVSSFKGADRLSDLPDDILPHILSALDTKS</sequence>
<comment type="caution">
    <text evidence="3">The sequence shown here is derived from an EMBL/GenBank/DDBJ whole genome shotgun (WGS) entry which is preliminary data.</text>
</comment>
<evidence type="ECO:0000313" key="4">
    <source>
        <dbReference type="Proteomes" id="UP001154282"/>
    </source>
</evidence>
<evidence type="ECO:0000256" key="1">
    <source>
        <dbReference type="SAM" id="MobiDB-lite"/>
    </source>
</evidence>
<accession>A0AAV0M1R0</accession>
<feature type="domain" description="F-box" evidence="2">
    <location>
        <begin position="27"/>
        <end position="49"/>
    </location>
</feature>
<dbReference type="AlphaFoldDB" id="A0AAV0M1R0"/>
<gene>
    <name evidence="3" type="ORF">LITE_LOCUS26467</name>
</gene>
<dbReference type="InterPro" id="IPR001810">
    <property type="entry name" value="F-box_dom"/>
</dbReference>
<feature type="region of interest" description="Disordered" evidence="1">
    <location>
        <begin position="1"/>
        <end position="34"/>
    </location>
</feature>
<dbReference type="PROSITE" id="PS50181">
    <property type="entry name" value="FBOX"/>
    <property type="match status" value="1"/>
</dbReference>
<dbReference type="EMBL" id="CAMGYJ010000006">
    <property type="protein sequence ID" value="CAI0440266.1"/>
    <property type="molecule type" value="Genomic_DNA"/>
</dbReference>
<evidence type="ECO:0000313" key="3">
    <source>
        <dbReference type="EMBL" id="CAI0440266.1"/>
    </source>
</evidence>
<proteinExistence type="predicted"/>
<dbReference type="InterPro" id="IPR036047">
    <property type="entry name" value="F-box-like_dom_sf"/>
</dbReference>
<dbReference type="Proteomes" id="UP001154282">
    <property type="component" value="Unassembled WGS sequence"/>
</dbReference>